<reference evidence="2" key="2">
    <citation type="submission" date="2022-10" db="EMBL/GenBank/DDBJ databases">
        <authorList>
            <consortium name="ENA_rothamsted_submissions"/>
            <consortium name="culmorum"/>
            <person name="King R."/>
        </authorList>
    </citation>
    <scope>NUCLEOTIDE SEQUENCE</scope>
</reference>
<evidence type="ECO:0000313" key="3">
    <source>
        <dbReference type="Proteomes" id="UP001153714"/>
    </source>
</evidence>
<sequence>MEKKKENGRNSICAVIEKGLTTNTNRPGSSATNTVEEGSAHDDCASPSGLVIQTNRPGPTLGADNESYMRGNFAYQSQATIDSDSSSTDLEENSEFNKNIIIIFNK</sequence>
<reference evidence="2" key="1">
    <citation type="submission" date="2021-12" db="EMBL/GenBank/DDBJ databases">
        <authorList>
            <person name="King R."/>
        </authorList>
    </citation>
    <scope>NUCLEOTIDE SEQUENCE</scope>
</reference>
<keyword evidence="3" id="KW-1185">Reference proteome</keyword>
<gene>
    <name evidence="2" type="ORF">DIATSA_LOCUS326</name>
</gene>
<proteinExistence type="predicted"/>
<accession>A0A9N9MZD2</accession>
<evidence type="ECO:0000256" key="1">
    <source>
        <dbReference type="SAM" id="MobiDB-lite"/>
    </source>
</evidence>
<evidence type="ECO:0000313" key="2">
    <source>
        <dbReference type="EMBL" id="CAG9782032.1"/>
    </source>
</evidence>
<feature type="region of interest" description="Disordered" evidence="1">
    <location>
        <begin position="18"/>
        <end position="64"/>
    </location>
</feature>
<feature type="compositionally biased region" description="Polar residues" evidence="1">
    <location>
        <begin position="20"/>
        <end position="36"/>
    </location>
</feature>
<dbReference type="EMBL" id="OU893332">
    <property type="protein sequence ID" value="CAG9782032.1"/>
    <property type="molecule type" value="Genomic_DNA"/>
</dbReference>
<protein>
    <submittedName>
        <fullName evidence="2">Uncharacterized protein</fullName>
    </submittedName>
</protein>
<dbReference type="Proteomes" id="UP001153714">
    <property type="component" value="Chromosome 1"/>
</dbReference>
<organism evidence="2 3">
    <name type="scientific">Diatraea saccharalis</name>
    <name type="common">sugarcane borer</name>
    <dbReference type="NCBI Taxonomy" id="40085"/>
    <lineage>
        <taxon>Eukaryota</taxon>
        <taxon>Metazoa</taxon>
        <taxon>Ecdysozoa</taxon>
        <taxon>Arthropoda</taxon>
        <taxon>Hexapoda</taxon>
        <taxon>Insecta</taxon>
        <taxon>Pterygota</taxon>
        <taxon>Neoptera</taxon>
        <taxon>Endopterygota</taxon>
        <taxon>Lepidoptera</taxon>
        <taxon>Glossata</taxon>
        <taxon>Ditrysia</taxon>
        <taxon>Pyraloidea</taxon>
        <taxon>Crambidae</taxon>
        <taxon>Crambinae</taxon>
        <taxon>Diatraea</taxon>
    </lineage>
</organism>
<dbReference type="AlphaFoldDB" id="A0A9N9MZD2"/>
<name>A0A9N9MZD2_9NEOP</name>